<feature type="compositionally biased region" description="Low complexity" evidence="1">
    <location>
        <begin position="519"/>
        <end position="537"/>
    </location>
</feature>
<proteinExistence type="predicted"/>
<feature type="region of interest" description="Disordered" evidence="1">
    <location>
        <begin position="1173"/>
        <end position="1223"/>
    </location>
</feature>
<dbReference type="InterPro" id="IPR041194">
    <property type="entry name" value="GLD-3-like_KH5"/>
</dbReference>
<keyword evidence="2" id="KW-0472">Membrane</keyword>
<evidence type="ECO:0000313" key="4">
    <source>
        <dbReference type="EMBL" id="VDM44602.1"/>
    </source>
</evidence>
<organism evidence="5 6">
    <name type="scientific">Toxocara canis</name>
    <name type="common">Canine roundworm</name>
    <dbReference type="NCBI Taxonomy" id="6265"/>
    <lineage>
        <taxon>Eukaryota</taxon>
        <taxon>Metazoa</taxon>
        <taxon>Ecdysozoa</taxon>
        <taxon>Nematoda</taxon>
        <taxon>Chromadorea</taxon>
        <taxon>Rhabditida</taxon>
        <taxon>Spirurina</taxon>
        <taxon>Ascaridomorpha</taxon>
        <taxon>Ascaridoidea</taxon>
        <taxon>Toxocaridae</taxon>
        <taxon>Toxocara</taxon>
    </lineage>
</organism>
<accession>A0A183UXR1</accession>
<evidence type="ECO:0000256" key="1">
    <source>
        <dbReference type="SAM" id="MobiDB-lite"/>
    </source>
</evidence>
<gene>
    <name evidence="4" type="ORF">TCNE_LOCUS13281</name>
</gene>
<feature type="compositionally biased region" description="Low complexity" evidence="1">
    <location>
        <begin position="1213"/>
        <end position="1223"/>
    </location>
</feature>
<feature type="compositionally biased region" description="Polar residues" evidence="1">
    <location>
        <begin position="845"/>
        <end position="857"/>
    </location>
</feature>
<feature type="region of interest" description="Disordered" evidence="1">
    <location>
        <begin position="1056"/>
        <end position="1150"/>
    </location>
</feature>
<keyword evidence="2" id="KW-0812">Transmembrane</keyword>
<feature type="compositionally biased region" description="Low complexity" evidence="1">
    <location>
        <begin position="1079"/>
        <end position="1093"/>
    </location>
</feature>
<dbReference type="Proteomes" id="UP000050794">
    <property type="component" value="Unassembled WGS sequence"/>
</dbReference>
<evidence type="ECO:0000313" key="6">
    <source>
        <dbReference type="WBParaSite" id="TCNE_0001328101-mRNA-1"/>
    </source>
</evidence>
<feature type="transmembrane region" description="Helical" evidence="2">
    <location>
        <begin position="1413"/>
        <end position="1434"/>
    </location>
</feature>
<name>A0A183UXR1_TOXCA</name>
<evidence type="ECO:0000256" key="2">
    <source>
        <dbReference type="SAM" id="Phobius"/>
    </source>
</evidence>
<protein>
    <submittedName>
        <fullName evidence="6">KH_10 domain-containing protein</fullName>
    </submittedName>
</protein>
<dbReference type="Gene3D" id="3.30.310.270">
    <property type="match status" value="2"/>
</dbReference>
<feature type="compositionally biased region" description="Basic and acidic residues" evidence="1">
    <location>
        <begin position="891"/>
        <end position="910"/>
    </location>
</feature>
<reference evidence="4 5" key="2">
    <citation type="submission" date="2018-11" db="EMBL/GenBank/DDBJ databases">
        <authorList>
            <consortium name="Pathogen Informatics"/>
        </authorList>
    </citation>
    <scope>NUCLEOTIDE SEQUENCE [LARGE SCALE GENOMIC DNA]</scope>
</reference>
<feature type="domain" description="Defective in germ line development protein 3-like KH5" evidence="3">
    <location>
        <begin position="313"/>
        <end position="391"/>
    </location>
</feature>
<feature type="region of interest" description="Disordered" evidence="1">
    <location>
        <begin position="702"/>
        <end position="721"/>
    </location>
</feature>
<feature type="region of interest" description="Disordered" evidence="1">
    <location>
        <begin position="845"/>
        <end position="1011"/>
    </location>
</feature>
<keyword evidence="5" id="KW-1185">Reference proteome</keyword>
<evidence type="ECO:0000313" key="5">
    <source>
        <dbReference type="Proteomes" id="UP000050794"/>
    </source>
</evidence>
<dbReference type="WBParaSite" id="TCNE_0001328101-mRNA-1">
    <property type="protein sequence ID" value="TCNE_0001328101-mRNA-1"/>
    <property type="gene ID" value="TCNE_0001328101"/>
</dbReference>
<evidence type="ECO:0000259" key="3">
    <source>
        <dbReference type="Pfam" id="PF17905"/>
    </source>
</evidence>
<dbReference type="EMBL" id="UYWY01021651">
    <property type="protein sequence ID" value="VDM44602.1"/>
    <property type="molecule type" value="Genomic_DNA"/>
</dbReference>
<reference evidence="6" key="1">
    <citation type="submission" date="2016-06" db="UniProtKB">
        <authorList>
            <consortium name="WormBaseParasite"/>
        </authorList>
    </citation>
    <scope>IDENTIFICATION</scope>
</reference>
<feature type="compositionally biased region" description="Basic and acidic residues" evidence="1">
    <location>
        <begin position="918"/>
        <end position="1000"/>
    </location>
</feature>
<feature type="region of interest" description="Disordered" evidence="1">
    <location>
        <begin position="511"/>
        <end position="537"/>
    </location>
</feature>
<keyword evidence="2" id="KW-1133">Transmembrane helix</keyword>
<dbReference type="Pfam" id="PF17905">
    <property type="entry name" value="KH_GLD-3_4th"/>
    <property type="match status" value="1"/>
</dbReference>
<sequence length="1439" mass="159937">MASGMLGKNRGGLAFRPYSGRPNLTSYPPPNTYCRQPRYELSSSFYHGTQKNAKVYEMMFRLSEVAYKQMRRSGAAMLRQKKQEEKIKFLERVSFSFQKYPMSSDVSLNVEVPFEDHFDIISHTDAWCQGDSIGRIMNDTGVLILFPYERVDTGDPFEHVNTVKLKGPVAKVEEARRRLRNLCPVSITIPLYNLKANLTIDGARQLIGEAIADKRIDFPHIEITVIRQLPDTFEGHGWACVVRGSLCWEEEIHDACIALRYLLFDANDEKERDPMSFYASQVDVPLSQQLSVLGAKDAFLVRVVSNKTGALGLLPVQLSFDVEDEDLIESVDREQRGFTKRDDVFGVNITIKGSRIEGEQLTREDFVRHLILIESGEFNLTNVYATRRALFRAGVLNEPTVTSNDYNFFDPVVKELISTNNKILFEGRRDSGNNSQADIPSVVCVQVHPANVASSSVSSWRTASGGNVALPWPYPSVPLSNNTGIYRIVGSLNPTICPLHAPGMVKSYVVSGDASSTTPSTNSSIYSTASSSVVPSSADSSSSRTLALLPSSGQPAGISTIVPPNTVSNQLANSANFTFAKQSCTSKEELSIPVAQLVDSFRANSDEMRCCIPRCINPTAQFAAPYVRQANMMPVSGINVQQQSACTSQAIDLKKCTAAPTSAFAESERLRSTEGVRCSELITSGTGGSLRNLDSAEAPTARLGIPSAPVSPTPLGSRPCSRNSNDVMNASRNGFTTEAVAVAMLKNATSQWLNSSHPISSHKQSESLPNCVQSEAVCNRFHFPRFNQRPPTTVQNGGFALGKTNYGRCFPGARSNDEFRFTVKRTLPLKPNFSGERMINEDSALTDQTNSQGNAEFSSDVRLSPGGTSSRARVGDFRTASFNSNAGSPQRMRESRFSRDFRNEPPRDYRGGPPSSRDYNRSDQQRESRREFRGYRNDSQEFGHESRASSRNESRETGSEPHTFRGGPPRDVESERRDFRDGQPDFRKEQALEFGNDFRNRPFGRHPLSRDRFPLSHQTFSWRENGPQWGGFFRRDVPPPFFDTYAARRGNYSRVPTFPYSRGGMHRTPREESPRGGDSSQRLCSSRNSMSSSTPAHSRGRFFGSRFGESAGSPTATSRDARPFAQSFPPRSSNSVMFSPARNDRTDVPQQAFYEQYPPVKVDETGLEKKPVAIGGCAKPTNEEQQEMTSSDHKAMAGDASSSRDEEDQEGRSQTATATSSSTTATTIATTYAEIAKHIDVVKAAVSVLTDENGQVGISKEVTRGSLQTMEMIRKCSERTERSKSYAEMAKKSVERFDAVRSDPAFPKNPKNTSFASVAEIQKVRSPRHVLRYRSSLIRNGSSVGSEKESMKEKVEWTLSNFDSVGKIQIQEFILLSEEELMKLGITSSNERSRIHRAILSPSFYFLRFTMPWVFYLMLLFKITVILMKLSILIDEVVL</sequence>